<keyword evidence="2 8" id="KW-0813">Transport</keyword>
<dbReference type="SUPFAM" id="SSF103473">
    <property type="entry name" value="MFS general substrate transporter"/>
    <property type="match status" value="2"/>
</dbReference>
<dbReference type="InterPro" id="IPR020846">
    <property type="entry name" value="MFS_dom"/>
</dbReference>
<organism evidence="11 12">
    <name type="scientific">Parvicella tangerina</name>
    <dbReference type="NCBI Taxonomy" id="2829795"/>
    <lineage>
        <taxon>Bacteria</taxon>
        <taxon>Pseudomonadati</taxon>
        <taxon>Bacteroidota</taxon>
        <taxon>Flavobacteriia</taxon>
        <taxon>Flavobacteriales</taxon>
        <taxon>Parvicellaceae</taxon>
        <taxon>Parvicella</taxon>
    </lineage>
</organism>
<evidence type="ECO:0000256" key="1">
    <source>
        <dbReference type="ARBA" id="ARBA00004651"/>
    </source>
</evidence>
<evidence type="ECO:0000256" key="4">
    <source>
        <dbReference type="ARBA" id="ARBA00022692"/>
    </source>
</evidence>
<keyword evidence="5" id="KW-0653">Protein transport</keyword>
<feature type="transmembrane region" description="Helical" evidence="9">
    <location>
        <begin position="302"/>
        <end position="323"/>
    </location>
</feature>
<evidence type="ECO:0000256" key="5">
    <source>
        <dbReference type="ARBA" id="ARBA00022856"/>
    </source>
</evidence>
<dbReference type="NCBIfam" id="TIGR00924">
    <property type="entry name" value="yjdL_sub1_fam"/>
    <property type="match status" value="1"/>
</dbReference>
<feature type="transmembrane region" description="Helical" evidence="9">
    <location>
        <begin position="256"/>
        <end position="273"/>
    </location>
</feature>
<feature type="transmembrane region" description="Helical" evidence="9">
    <location>
        <begin position="90"/>
        <end position="108"/>
    </location>
</feature>
<evidence type="ECO:0000259" key="10">
    <source>
        <dbReference type="PROSITE" id="PS50850"/>
    </source>
</evidence>
<comment type="similarity">
    <text evidence="8">Belongs to the major facilitator superfamily. Proton-dependent oligopeptide transporter (POT/PTR) (TC 2.A.17) family.</text>
</comment>
<protein>
    <submittedName>
        <fullName evidence="11">Dipeptide and tripeptide permease A</fullName>
    </submittedName>
</protein>
<feature type="transmembrane region" description="Helical" evidence="9">
    <location>
        <begin position="474"/>
        <end position="495"/>
    </location>
</feature>
<feature type="transmembrane region" description="Helical" evidence="9">
    <location>
        <begin position="578"/>
        <end position="599"/>
    </location>
</feature>
<reference evidence="11" key="1">
    <citation type="submission" date="2021-04" db="EMBL/GenBank/DDBJ databases">
        <authorList>
            <person name="Rodrigo-Torres L."/>
            <person name="Arahal R. D."/>
            <person name="Lucena T."/>
        </authorList>
    </citation>
    <scope>NUCLEOTIDE SEQUENCE</scope>
    <source>
        <strain evidence="11">AS29M-1</strain>
    </source>
</reference>
<feature type="transmembrane region" description="Helical" evidence="9">
    <location>
        <begin position="442"/>
        <end position="462"/>
    </location>
</feature>
<dbReference type="KEGG" id="ptan:CRYO30217_02625"/>
<proteinExistence type="inferred from homology"/>
<keyword evidence="3" id="KW-1003">Cell membrane</keyword>
<evidence type="ECO:0000313" key="12">
    <source>
        <dbReference type="Proteomes" id="UP000683507"/>
    </source>
</evidence>
<dbReference type="GO" id="GO:0005886">
    <property type="term" value="C:plasma membrane"/>
    <property type="evidence" value="ECO:0007669"/>
    <property type="project" value="UniProtKB-SubCell"/>
</dbReference>
<feature type="transmembrane region" description="Helical" evidence="9">
    <location>
        <begin position="538"/>
        <end position="558"/>
    </location>
</feature>
<dbReference type="InterPro" id="IPR005279">
    <property type="entry name" value="Dipep/tripep_permease"/>
</dbReference>
<dbReference type="CDD" id="cd17346">
    <property type="entry name" value="MFS_DtpA_like"/>
    <property type="match status" value="1"/>
</dbReference>
<feature type="domain" description="Major facilitator superfamily (MFS) profile" evidence="10">
    <location>
        <begin position="1"/>
        <end position="206"/>
    </location>
</feature>
<dbReference type="PANTHER" id="PTHR23517:SF15">
    <property type="entry name" value="PROTON-DEPENDENT OLIGOPEPTIDE FAMILY TRANSPORT PROTEIN"/>
    <property type="match status" value="1"/>
</dbReference>
<feature type="transmembrane region" description="Helical" evidence="9">
    <location>
        <begin position="181"/>
        <end position="201"/>
    </location>
</feature>
<dbReference type="Pfam" id="PF00854">
    <property type="entry name" value="PTR2"/>
    <property type="match status" value="2"/>
</dbReference>
<dbReference type="PANTHER" id="PTHR23517">
    <property type="entry name" value="RESISTANCE PROTEIN MDTM, PUTATIVE-RELATED-RELATED"/>
    <property type="match status" value="1"/>
</dbReference>
<dbReference type="InterPro" id="IPR000109">
    <property type="entry name" value="POT_fam"/>
</dbReference>
<dbReference type="InterPro" id="IPR036259">
    <property type="entry name" value="MFS_trans_sf"/>
</dbReference>
<feature type="transmembrane region" description="Helical" evidence="9">
    <location>
        <begin position="37"/>
        <end position="57"/>
    </location>
</feature>
<evidence type="ECO:0000256" key="8">
    <source>
        <dbReference type="RuleBase" id="RU003755"/>
    </source>
</evidence>
<dbReference type="Gene3D" id="1.20.1250.20">
    <property type="entry name" value="MFS general substrate transporter like domains"/>
    <property type="match status" value="3"/>
</dbReference>
<evidence type="ECO:0000256" key="2">
    <source>
        <dbReference type="ARBA" id="ARBA00022448"/>
    </source>
</evidence>
<dbReference type="InterPro" id="IPR018456">
    <property type="entry name" value="PTR2_symporter_CS"/>
</dbReference>
<dbReference type="EMBL" id="OU015584">
    <property type="protein sequence ID" value="CAG5085018.1"/>
    <property type="molecule type" value="Genomic_DNA"/>
</dbReference>
<name>A0A916JPY3_9FLAO</name>
<dbReference type="RefSeq" id="WP_258542843.1">
    <property type="nucleotide sequence ID" value="NZ_OU015584.1"/>
</dbReference>
<dbReference type="GO" id="GO:0006857">
    <property type="term" value="P:oligopeptide transport"/>
    <property type="evidence" value="ECO:0007669"/>
    <property type="project" value="InterPro"/>
</dbReference>
<evidence type="ECO:0000256" key="9">
    <source>
        <dbReference type="SAM" id="Phobius"/>
    </source>
</evidence>
<dbReference type="AlphaFoldDB" id="A0A916JPY3"/>
<dbReference type="PROSITE" id="PS50850">
    <property type="entry name" value="MFS"/>
    <property type="match status" value="1"/>
</dbReference>
<evidence type="ECO:0000256" key="7">
    <source>
        <dbReference type="ARBA" id="ARBA00023136"/>
    </source>
</evidence>
<dbReference type="Proteomes" id="UP000683507">
    <property type="component" value="Chromosome"/>
</dbReference>
<feature type="transmembrane region" description="Helical" evidence="9">
    <location>
        <begin position="114"/>
        <end position="130"/>
    </location>
</feature>
<keyword evidence="7 9" id="KW-0472">Membrane</keyword>
<accession>A0A916JPY3</accession>
<dbReference type="InterPro" id="IPR050171">
    <property type="entry name" value="MFS_Transporters"/>
</dbReference>
<gene>
    <name evidence="11" type="primary">dtpA</name>
    <name evidence="11" type="ORF">CRYO30217_02625</name>
</gene>
<feature type="transmembrane region" description="Helical" evidence="9">
    <location>
        <begin position="507"/>
        <end position="531"/>
    </location>
</feature>
<dbReference type="GO" id="GO:1904680">
    <property type="term" value="F:peptide transmembrane transporter activity"/>
    <property type="evidence" value="ECO:0007669"/>
    <property type="project" value="InterPro"/>
</dbReference>
<dbReference type="PROSITE" id="PS01023">
    <property type="entry name" value="PTR2_2"/>
    <property type="match status" value="1"/>
</dbReference>
<evidence type="ECO:0000256" key="3">
    <source>
        <dbReference type="ARBA" id="ARBA00022475"/>
    </source>
</evidence>
<feature type="transmembrane region" description="Helical" evidence="9">
    <location>
        <begin position="330"/>
        <end position="352"/>
    </location>
</feature>
<sequence length="607" mass="66799">MSSIKTSYTEQLRVMGHPAGLFVLFFTEMWERFSYYGMRALLVLFLVSAAGIGGWEWSNAEALTLYGIYTGLVYVTPIFGGLIADKLTGYRMAIVIGAFLMTAGHASMAFETEFTFYLGLALLILGNGMFKPNISSIVGQLYNKDPEKKDAGYTIFYMGINAGAFLGILLCGYVGEKVGWSYGFGLAGVFMFIGMIMFYFAQNIFDQIGLKPTNNDQVEDAQILDHQEEATEHSKEDILDSATTKASPEKIKRDRLLVIGILAFFTIFFWMAFEQAGGSMTLFARNFTDRILTGSAATSFTVINTIITIVPLAVITYVLIMLFKATFKKFALSNVFLGLSFAIIWGIVGWMINKDFSTKAYEISFAQEVVNEETEEKEMKDITTVIRTDEKIAVDQSIFILDVDNEGTYRYLNEETASKVDSKIEASVVNIKESELEVPASWFGILNSLFIILFAPLFSKIWESKYNPSAPVKFGVGLILLGLGFGVLAFGSMAIPTGAETASVSMIFLILAYLLHTLGELAVSPVGLSYVSKLSPANLVGLMFGVWFGATALANYAAGWTGSYIDKISESVGLSGFFFIYTAIPVAAGLLVMALNKFLTKRMHGIR</sequence>
<evidence type="ECO:0000256" key="6">
    <source>
        <dbReference type="ARBA" id="ARBA00022989"/>
    </source>
</evidence>
<keyword evidence="12" id="KW-1185">Reference proteome</keyword>
<evidence type="ECO:0000313" key="11">
    <source>
        <dbReference type="EMBL" id="CAG5085018.1"/>
    </source>
</evidence>
<feature type="transmembrane region" description="Helical" evidence="9">
    <location>
        <begin position="63"/>
        <end position="83"/>
    </location>
</feature>
<keyword evidence="5" id="KW-0571">Peptide transport</keyword>
<keyword evidence="4 8" id="KW-0812">Transmembrane</keyword>
<feature type="transmembrane region" description="Helical" evidence="9">
    <location>
        <begin position="151"/>
        <end position="175"/>
    </location>
</feature>
<comment type="subcellular location">
    <subcellularLocation>
        <location evidence="1">Cell membrane</location>
        <topology evidence="1">Multi-pass membrane protein</topology>
    </subcellularLocation>
    <subcellularLocation>
        <location evidence="8">Membrane</location>
        <topology evidence="8">Multi-pass membrane protein</topology>
    </subcellularLocation>
</comment>
<keyword evidence="6 9" id="KW-1133">Transmembrane helix</keyword>